<reference evidence="1" key="1">
    <citation type="journal article" date="2020" name="G3 (Bethesda)">
        <title>High-Quality Assemblies for Three Invasive Social Wasps from the &lt;i&gt;Vespula&lt;/i&gt; Genus.</title>
        <authorList>
            <person name="Harrop T.W.R."/>
            <person name="Guhlin J."/>
            <person name="McLaughlin G.M."/>
            <person name="Permina E."/>
            <person name="Stockwell P."/>
            <person name="Gilligan J."/>
            <person name="Le Lec M.F."/>
            <person name="Gruber M.A.M."/>
            <person name="Quinn O."/>
            <person name="Lovegrove M."/>
            <person name="Duncan E.J."/>
            <person name="Remnant E.J."/>
            <person name="Van Eeckhoven J."/>
            <person name="Graham B."/>
            <person name="Knapp R.A."/>
            <person name="Langford K.W."/>
            <person name="Kronenberg Z."/>
            <person name="Press M.O."/>
            <person name="Eacker S.M."/>
            <person name="Wilson-Rankin E.E."/>
            <person name="Purcell J."/>
            <person name="Lester P.J."/>
            <person name="Dearden P.K."/>
        </authorList>
    </citation>
    <scope>NUCLEOTIDE SEQUENCE</scope>
    <source>
        <strain evidence="1">Volc-1</strain>
    </source>
</reference>
<comment type="caution">
    <text evidence="1">The sequence shown here is derived from an EMBL/GenBank/DDBJ whole genome shotgun (WGS) entry which is preliminary data.</text>
</comment>
<keyword evidence="2" id="KW-1185">Reference proteome</keyword>
<dbReference type="Proteomes" id="UP000600918">
    <property type="component" value="Unassembled WGS sequence"/>
</dbReference>
<gene>
    <name evidence="1" type="ORF">H0235_009919</name>
</gene>
<proteinExistence type="predicted"/>
<dbReference type="EMBL" id="JACSDY010000008">
    <property type="protein sequence ID" value="KAF7422083.1"/>
    <property type="molecule type" value="Genomic_DNA"/>
</dbReference>
<name>A0A834NZS4_VESPE</name>
<organism evidence="1 2">
    <name type="scientific">Vespula pensylvanica</name>
    <name type="common">Western yellow jacket</name>
    <name type="synonym">Wasp</name>
    <dbReference type="NCBI Taxonomy" id="30213"/>
    <lineage>
        <taxon>Eukaryota</taxon>
        <taxon>Metazoa</taxon>
        <taxon>Ecdysozoa</taxon>
        <taxon>Arthropoda</taxon>
        <taxon>Hexapoda</taxon>
        <taxon>Insecta</taxon>
        <taxon>Pterygota</taxon>
        <taxon>Neoptera</taxon>
        <taxon>Endopterygota</taxon>
        <taxon>Hymenoptera</taxon>
        <taxon>Apocrita</taxon>
        <taxon>Aculeata</taxon>
        <taxon>Vespoidea</taxon>
        <taxon>Vespidae</taxon>
        <taxon>Vespinae</taxon>
        <taxon>Vespula</taxon>
    </lineage>
</organism>
<evidence type="ECO:0000313" key="1">
    <source>
        <dbReference type="EMBL" id="KAF7422083.1"/>
    </source>
</evidence>
<protein>
    <submittedName>
        <fullName evidence="1">Uncharacterized protein</fullName>
    </submittedName>
</protein>
<evidence type="ECO:0000313" key="2">
    <source>
        <dbReference type="Proteomes" id="UP000600918"/>
    </source>
</evidence>
<dbReference type="AlphaFoldDB" id="A0A834NZS4"/>
<sequence>MVDLVRVVPLYTVHLARGAGKYRCGYREVKSGSQIRRSDCSQIEYYVEYGSQLILGTSTSNAMSMSGEDGERVKQRGDVPPKRRYRRYLSISKIERLDLFFEIDYYITFDVEVSPVKTLEMILSICFMKHEGNETEDQSLVSPQGYKT</sequence>
<accession>A0A834NZS4</accession>